<keyword evidence="6" id="KW-1133">Transmembrane helix</keyword>
<feature type="domain" description="FAD-binding" evidence="7">
    <location>
        <begin position="9"/>
        <end position="371"/>
    </location>
</feature>
<dbReference type="InterPro" id="IPR036188">
    <property type="entry name" value="FAD/NAD-bd_sf"/>
</dbReference>
<dbReference type="InterPro" id="IPR002938">
    <property type="entry name" value="FAD-bd"/>
</dbReference>
<evidence type="ECO:0000256" key="1">
    <source>
        <dbReference type="ARBA" id="ARBA00001974"/>
    </source>
</evidence>
<comment type="caution">
    <text evidence="10">The sequence shown here is derived from an EMBL/GenBank/DDBJ whole genome shotgun (WGS) entry which is preliminary data.</text>
</comment>
<comment type="cofactor">
    <cofactor evidence="1">
        <name>FAD</name>
        <dbReference type="ChEBI" id="CHEBI:57692"/>
    </cofactor>
</comment>
<feature type="domain" description="Phenol hydroxylase-like C-terminal dimerisation" evidence="8">
    <location>
        <begin position="499"/>
        <end position="571"/>
    </location>
</feature>
<dbReference type="AlphaFoldDB" id="A0A819UT06"/>
<keyword evidence="5" id="KW-0560">Oxidoreductase</keyword>
<reference evidence="10" key="1">
    <citation type="submission" date="2021-02" db="EMBL/GenBank/DDBJ databases">
        <authorList>
            <person name="Nowell W R."/>
        </authorList>
    </citation>
    <scope>NUCLEOTIDE SEQUENCE</scope>
</reference>
<dbReference type="InterPro" id="IPR012941">
    <property type="entry name" value="Phe_hydrox_C_dim_dom"/>
</dbReference>
<dbReference type="GO" id="GO:0016709">
    <property type="term" value="F:oxidoreductase activity, acting on paired donors, with incorporation or reduction of molecular oxygen, NAD(P)H as one donor, and incorporation of one atom of oxygen"/>
    <property type="evidence" value="ECO:0007669"/>
    <property type="project" value="UniProtKB-ARBA"/>
</dbReference>
<proteinExistence type="inferred from homology"/>
<evidence type="ECO:0000256" key="5">
    <source>
        <dbReference type="ARBA" id="ARBA00023002"/>
    </source>
</evidence>
<gene>
    <name evidence="10" type="ORF">UXM345_LOCUS22304</name>
    <name evidence="9" type="ORF">XDN619_LOCUS11506</name>
</gene>
<keyword evidence="6" id="KW-0472">Membrane</keyword>
<evidence type="ECO:0000313" key="11">
    <source>
        <dbReference type="Proteomes" id="UP000663842"/>
    </source>
</evidence>
<dbReference type="InterPro" id="IPR050641">
    <property type="entry name" value="RIFMO-like"/>
</dbReference>
<dbReference type="InterPro" id="IPR038220">
    <property type="entry name" value="PHOX_C_sf"/>
</dbReference>
<evidence type="ECO:0000256" key="4">
    <source>
        <dbReference type="ARBA" id="ARBA00022827"/>
    </source>
</evidence>
<accession>A0A819UT06</accession>
<dbReference type="Gene3D" id="3.30.70.2450">
    <property type="match status" value="1"/>
</dbReference>
<dbReference type="InterPro" id="IPR036249">
    <property type="entry name" value="Thioredoxin-like_sf"/>
</dbReference>
<dbReference type="GO" id="GO:0071949">
    <property type="term" value="F:FAD binding"/>
    <property type="evidence" value="ECO:0007669"/>
    <property type="project" value="InterPro"/>
</dbReference>
<dbReference type="Proteomes" id="UP000663842">
    <property type="component" value="Unassembled WGS sequence"/>
</dbReference>
<organism evidence="10 11">
    <name type="scientific">Rotaria magnacalcarata</name>
    <dbReference type="NCBI Taxonomy" id="392030"/>
    <lineage>
        <taxon>Eukaryota</taxon>
        <taxon>Metazoa</taxon>
        <taxon>Spiralia</taxon>
        <taxon>Gnathifera</taxon>
        <taxon>Rotifera</taxon>
        <taxon>Eurotatoria</taxon>
        <taxon>Bdelloidea</taxon>
        <taxon>Philodinida</taxon>
        <taxon>Philodinidae</taxon>
        <taxon>Rotaria</taxon>
    </lineage>
</organism>
<dbReference type="PANTHER" id="PTHR43004:SF19">
    <property type="entry name" value="BINDING MONOOXYGENASE, PUTATIVE (JCVI)-RELATED"/>
    <property type="match status" value="1"/>
</dbReference>
<keyword evidence="4" id="KW-0274">FAD</keyword>
<evidence type="ECO:0000313" key="10">
    <source>
        <dbReference type="EMBL" id="CAF4102158.1"/>
    </source>
</evidence>
<dbReference type="Gene3D" id="3.40.30.20">
    <property type="match status" value="1"/>
</dbReference>
<evidence type="ECO:0000313" key="9">
    <source>
        <dbReference type="EMBL" id="CAF2066054.1"/>
    </source>
</evidence>
<dbReference type="SUPFAM" id="SSF51905">
    <property type="entry name" value="FAD/NAD(P)-binding domain"/>
    <property type="match status" value="1"/>
</dbReference>
<comment type="similarity">
    <text evidence="2">Belongs to the PheA/TfdB FAD monooxygenase family.</text>
</comment>
<dbReference type="Pfam" id="PF01494">
    <property type="entry name" value="FAD_binding_3"/>
    <property type="match status" value="1"/>
</dbReference>
<dbReference type="PRINTS" id="PR00420">
    <property type="entry name" value="RNGMNOXGNASE"/>
</dbReference>
<sequence length="574" mass="66918">MSSSIPEIVDVVIVGAGPTGLLLACLLSIYGIKFRIIDKSVDHTTQSRALVVHARSLEILDQLGIGNEAVRCGEIAKSFSGFFHGKKRLEVDINILRTRNLTKYPYILILEQSKTEELFEDFLLKRNIQIDRQCELINFNEVCNNNNELIECTIKDYRDNIEGKLIKIRTKYLCGCDGAHSKVRQNLKLSFPGNTYEETLFVIDCHVKFLDQSKNEKIINDVEFNLTKSGICLLFPLKDHENDNRYRVIGTIPHELLKSSKELKFEDIQLCISKHIERKIELYNSLWMSTYRTHHRYVESFSFNNKYFLLGDAAHIHSPVGGQGMNTGLQDAFNLAWKLAFTIQGKAINNNQLLKTYNDERIRVAKDLVNSTDRIFAFMTSSNYIIQFLRLNILPYIYQWIFSPLLNYISFLRDAFFKRISMIGIQYHHSELSITTEDLKKDKIQSGDRIPYVYTHSDNLLSLESTNNNNNNDDDDSRIYFHLLVLIDPKRVNSNKLFLFVKFIQDYYSHLIKIHEFQYSEDTKEIFHVFGVNKNSEGAAFLIRPDQYIAYCTKTFDIQHFNTYFSKYFSQRRV</sequence>
<feature type="transmembrane region" description="Helical" evidence="6">
    <location>
        <begin position="12"/>
        <end position="32"/>
    </location>
</feature>
<evidence type="ECO:0008006" key="12">
    <source>
        <dbReference type="Google" id="ProtNLM"/>
    </source>
</evidence>
<dbReference type="EMBL" id="CAJNRG010004400">
    <property type="protein sequence ID" value="CAF2066054.1"/>
    <property type="molecule type" value="Genomic_DNA"/>
</dbReference>
<evidence type="ECO:0000259" key="7">
    <source>
        <dbReference type="Pfam" id="PF01494"/>
    </source>
</evidence>
<dbReference type="PANTHER" id="PTHR43004">
    <property type="entry name" value="TRK SYSTEM POTASSIUM UPTAKE PROTEIN"/>
    <property type="match status" value="1"/>
</dbReference>
<keyword evidence="3" id="KW-0285">Flavoprotein</keyword>
<dbReference type="SUPFAM" id="SSF52833">
    <property type="entry name" value="Thioredoxin-like"/>
    <property type="match status" value="1"/>
</dbReference>
<protein>
    <recommendedName>
        <fullName evidence="12">FAD-binding domain-containing protein</fullName>
    </recommendedName>
</protein>
<dbReference type="Pfam" id="PF07976">
    <property type="entry name" value="Phe_hydrox_dim"/>
    <property type="match status" value="1"/>
</dbReference>
<keyword evidence="6" id="KW-0812">Transmembrane</keyword>
<evidence type="ECO:0000256" key="2">
    <source>
        <dbReference type="ARBA" id="ARBA00007801"/>
    </source>
</evidence>
<dbReference type="Proteomes" id="UP000663887">
    <property type="component" value="Unassembled WGS sequence"/>
</dbReference>
<evidence type="ECO:0000256" key="6">
    <source>
        <dbReference type="SAM" id="Phobius"/>
    </source>
</evidence>
<dbReference type="EMBL" id="CAJOBF010003651">
    <property type="protein sequence ID" value="CAF4102158.1"/>
    <property type="molecule type" value="Genomic_DNA"/>
</dbReference>
<dbReference type="Gene3D" id="3.50.50.60">
    <property type="entry name" value="FAD/NAD(P)-binding domain"/>
    <property type="match status" value="1"/>
</dbReference>
<evidence type="ECO:0000259" key="8">
    <source>
        <dbReference type="Pfam" id="PF07976"/>
    </source>
</evidence>
<name>A0A819UT06_9BILA</name>
<evidence type="ECO:0000256" key="3">
    <source>
        <dbReference type="ARBA" id="ARBA00022630"/>
    </source>
</evidence>